<evidence type="ECO:0000313" key="1">
    <source>
        <dbReference type="Proteomes" id="UP000887540"/>
    </source>
</evidence>
<evidence type="ECO:0000313" key="2">
    <source>
        <dbReference type="WBParaSite" id="ACRNAN_scaffold5518.g16139.t1"/>
    </source>
</evidence>
<name>A0A914E5N3_9BILA</name>
<sequence>MGLVCYQNDETTGEVFEVENDDFAYCRYFPALISSASKPSKKEKSDGLLKDEAVGESFGEFFDQEEPYYKKYDFKEMARTYLKFKPKSKRAIKMETEYQFRCICNYDRCNSKASFEPYFG</sequence>
<reference evidence="2" key="1">
    <citation type="submission" date="2022-11" db="UniProtKB">
        <authorList>
            <consortium name="WormBaseParasite"/>
        </authorList>
    </citation>
    <scope>IDENTIFICATION</scope>
</reference>
<keyword evidence="1" id="KW-1185">Reference proteome</keyword>
<dbReference type="WBParaSite" id="ACRNAN_scaffold5518.g16139.t1">
    <property type="protein sequence ID" value="ACRNAN_scaffold5518.g16139.t1"/>
    <property type="gene ID" value="ACRNAN_scaffold5518.g16139"/>
</dbReference>
<proteinExistence type="predicted"/>
<organism evidence="1 2">
    <name type="scientific">Acrobeloides nanus</name>
    <dbReference type="NCBI Taxonomy" id="290746"/>
    <lineage>
        <taxon>Eukaryota</taxon>
        <taxon>Metazoa</taxon>
        <taxon>Ecdysozoa</taxon>
        <taxon>Nematoda</taxon>
        <taxon>Chromadorea</taxon>
        <taxon>Rhabditida</taxon>
        <taxon>Tylenchina</taxon>
        <taxon>Cephalobomorpha</taxon>
        <taxon>Cephaloboidea</taxon>
        <taxon>Cephalobidae</taxon>
        <taxon>Acrobeloides</taxon>
    </lineage>
</organism>
<dbReference type="Proteomes" id="UP000887540">
    <property type="component" value="Unplaced"/>
</dbReference>
<protein>
    <submittedName>
        <fullName evidence="2">Uncharacterized protein</fullName>
    </submittedName>
</protein>
<accession>A0A914E5N3</accession>
<dbReference type="AlphaFoldDB" id="A0A914E5N3"/>